<evidence type="ECO:0000256" key="2">
    <source>
        <dbReference type="ARBA" id="ARBA00022771"/>
    </source>
</evidence>
<proteinExistence type="predicted"/>
<evidence type="ECO:0000256" key="1">
    <source>
        <dbReference type="ARBA" id="ARBA00022723"/>
    </source>
</evidence>
<dbReference type="CDD" id="cd13749">
    <property type="entry name" value="Zn-ribbon_TFIIS"/>
    <property type="match status" value="1"/>
</dbReference>
<sequence>MRQIENPTLFRENIRKRLENILGDCEIATNLEKGIFNSSLGKAKERCIVKKWDNKYFVVIYLDLLRTVYINLKDEIILNKMKSHEIQAHKLAFMTHQEMSPEKWNKLIEDKKIRDENKYEPKLEASTDKFTCRKCHSKKCTYYQLQTRSADEPMTTFVTCLDCGKRWKC</sequence>
<evidence type="ECO:0000259" key="4">
    <source>
        <dbReference type="PROSITE" id="PS51133"/>
    </source>
</evidence>
<dbReference type="GO" id="GO:0005634">
    <property type="term" value="C:nucleus"/>
    <property type="evidence" value="ECO:0007669"/>
    <property type="project" value="TreeGrafter"/>
</dbReference>
<accession>A0A6C0EWS6</accession>
<dbReference type="InterPro" id="IPR001222">
    <property type="entry name" value="Znf_TFIIS"/>
</dbReference>
<dbReference type="Pfam" id="PF07500">
    <property type="entry name" value="TFIIS_M"/>
    <property type="match status" value="1"/>
</dbReference>
<evidence type="ECO:0000313" key="5">
    <source>
        <dbReference type="EMBL" id="QHT33212.1"/>
    </source>
</evidence>
<dbReference type="Gene3D" id="2.20.25.10">
    <property type="match status" value="1"/>
</dbReference>
<evidence type="ECO:0000256" key="3">
    <source>
        <dbReference type="ARBA" id="ARBA00022833"/>
    </source>
</evidence>
<dbReference type="PIRSF" id="PIRSF006704">
    <property type="entry name" value="TF_IIS"/>
    <property type="match status" value="1"/>
</dbReference>
<reference evidence="5" key="1">
    <citation type="journal article" date="2020" name="Nature">
        <title>Giant virus diversity and host interactions through global metagenomics.</title>
        <authorList>
            <person name="Schulz F."/>
            <person name="Roux S."/>
            <person name="Paez-Espino D."/>
            <person name="Jungbluth S."/>
            <person name="Walsh D.A."/>
            <person name="Denef V.J."/>
            <person name="McMahon K.D."/>
            <person name="Konstantinidis K.T."/>
            <person name="Eloe-Fadrosh E.A."/>
            <person name="Kyrpides N.C."/>
            <person name="Woyke T."/>
        </authorList>
    </citation>
    <scope>NUCLEOTIDE SEQUENCE</scope>
    <source>
        <strain evidence="5">GVMAG-M-3300009161-34</strain>
    </source>
</reference>
<keyword evidence="1" id="KW-0479">Metal-binding</keyword>
<dbReference type="SMART" id="SM00440">
    <property type="entry name" value="ZnF_C2C2"/>
    <property type="match status" value="1"/>
</dbReference>
<dbReference type="PROSITE" id="PS00466">
    <property type="entry name" value="ZF_TFIIS_1"/>
    <property type="match status" value="1"/>
</dbReference>
<feature type="domain" description="TFIIS-type" evidence="4">
    <location>
        <begin position="128"/>
        <end position="168"/>
    </location>
</feature>
<dbReference type="InterPro" id="IPR035100">
    <property type="entry name" value="TF_IIS-typ"/>
</dbReference>
<dbReference type="GO" id="GO:0006351">
    <property type="term" value="P:DNA-templated transcription"/>
    <property type="evidence" value="ECO:0007669"/>
    <property type="project" value="InterPro"/>
</dbReference>
<keyword evidence="3" id="KW-0862">Zinc</keyword>
<dbReference type="Pfam" id="PF01096">
    <property type="entry name" value="Zn_ribbon_TFIIS"/>
    <property type="match status" value="1"/>
</dbReference>
<organism evidence="5">
    <name type="scientific">viral metagenome</name>
    <dbReference type="NCBI Taxonomy" id="1070528"/>
    <lineage>
        <taxon>unclassified sequences</taxon>
        <taxon>metagenomes</taxon>
        <taxon>organismal metagenomes</taxon>
    </lineage>
</organism>
<dbReference type="GO" id="GO:0008270">
    <property type="term" value="F:zinc ion binding"/>
    <property type="evidence" value="ECO:0007669"/>
    <property type="project" value="UniProtKB-KW"/>
</dbReference>
<dbReference type="InterPro" id="IPR003618">
    <property type="entry name" value="TFIIS_cen_dom"/>
</dbReference>
<keyword evidence="2" id="KW-0863">Zinc-finger</keyword>
<dbReference type="PROSITE" id="PS51133">
    <property type="entry name" value="ZF_TFIIS_2"/>
    <property type="match status" value="1"/>
</dbReference>
<protein>
    <recommendedName>
        <fullName evidence="4">TFIIS-type domain-containing protein</fullName>
    </recommendedName>
</protein>
<dbReference type="GO" id="GO:0003676">
    <property type="term" value="F:nucleic acid binding"/>
    <property type="evidence" value="ECO:0007669"/>
    <property type="project" value="InterPro"/>
</dbReference>
<dbReference type="AlphaFoldDB" id="A0A6C0EWS6"/>
<dbReference type="PANTHER" id="PTHR11477:SF0">
    <property type="entry name" value="IP08861P-RELATED"/>
    <property type="match status" value="1"/>
</dbReference>
<dbReference type="EMBL" id="MN738960">
    <property type="protein sequence ID" value="QHT33212.1"/>
    <property type="molecule type" value="Genomic_DNA"/>
</dbReference>
<name>A0A6C0EWS6_9ZZZZ</name>
<dbReference type="PANTHER" id="PTHR11477">
    <property type="entry name" value="TRANSCRIPTION FACTOR S-II ZINC FINGER DOMAIN-CONTAINING PROTEIN"/>
    <property type="match status" value="1"/>
</dbReference>
<dbReference type="SUPFAM" id="SSF57783">
    <property type="entry name" value="Zinc beta-ribbon"/>
    <property type="match status" value="1"/>
</dbReference>